<keyword evidence="2" id="KW-1133">Transmembrane helix</keyword>
<dbReference type="Proteomes" id="UP001497497">
    <property type="component" value="Unassembled WGS sequence"/>
</dbReference>
<feature type="region of interest" description="Disordered" evidence="1">
    <location>
        <begin position="558"/>
        <end position="599"/>
    </location>
</feature>
<protein>
    <recommendedName>
        <fullName evidence="3">Rho-GAP domain-containing protein</fullName>
    </recommendedName>
</protein>
<keyword evidence="2" id="KW-0472">Membrane</keyword>
<reference evidence="4 5" key="1">
    <citation type="submission" date="2024-04" db="EMBL/GenBank/DDBJ databases">
        <authorList>
            <consortium name="Genoscope - CEA"/>
            <person name="William W."/>
        </authorList>
    </citation>
    <scope>NUCLEOTIDE SEQUENCE [LARGE SCALE GENOMIC DNA]</scope>
</reference>
<dbReference type="GO" id="GO:0005737">
    <property type="term" value="C:cytoplasm"/>
    <property type="evidence" value="ECO:0007669"/>
    <property type="project" value="TreeGrafter"/>
</dbReference>
<feature type="region of interest" description="Disordered" evidence="1">
    <location>
        <begin position="457"/>
        <end position="482"/>
    </location>
</feature>
<comment type="caution">
    <text evidence="4">The sequence shown here is derived from an EMBL/GenBank/DDBJ whole genome shotgun (WGS) entry which is preliminary data.</text>
</comment>
<dbReference type="InterPro" id="IPR000198">
    <property type="entry name" value="RhoGAP_dom"/>
</dbReference>
<feature type="compositionally biased region" description="Basic and acidic residues" evidence="1">
    <location>
        <begin position="360"/>
        <end position="378"/>
    </location>
</feature>
<accession>A0AAV2INT8</accession>
<proteinExistence type="predicted"/>
<keyword evidence="2" id="KW-0812">Transmembrane</keyword>
<feature type="transmembrane region" description="Helical" evidence="2">
    <location>
        <begin position="715"/>
        <end position="735"/>
    </location>
</feature>
<name>A0AAV2INT8_LYMST</name>
<dbReference type="PROSITE" id="PS50238">
    <property type="entry name" value="RHOGAP"/>
    <property type="match status" value="1"/>
</dbReference>
<feature type="compositionally biased region" description="Low complexity" evidence="1">
    <location>
        <begin position="514"/>
        <end position="527"/>
    </location>
</feature>
<feature type="compositionally biased region" description="Basic and acidic residues" evidence="1">
    <location>
        <begin position="279"/>
        <end position="293"/>
    </location>
</feature>
<feature type="compositionally biased region" description="Basic and acidic residues" evidence="1">
    <location>
        <begin position="458"/>
        <end position="467"/>
    </location>
</feature>
<dbReference type="SUPFAM" id="SSF48350">
    <property type="entry name" value="GTPase activation domain, GAP"/>
    <property type="match status" value="1"/>
</dbReference>
<evidence type="ECO:0000313" key="4">
    <source>
        <dbReference type="EMBL" id="CAL1547354.1"/>
    </source>
</evidence>
<feature type="compositionally biased region" description="Polar residues" evidence="1">
    <location>
        <begin position="315"/>
        <end position="326"/>
    </location>
</feature>
<feature type="region of interest" description="Disordered" evidence="1">
    <location>
        <begin position="263"/>
        <end position="401"/>
    </location>
</feature>
<dbReference type="InterPro" id="IPR008936">
    <property type="entry name" value="Rho_GTPase_activation_prot"/>
</dbReference>
<organism evidence="4 5">
    <name type="scientific">Lymnaea stagnalis</name>
    <name type="common">Great pond snail</name>
    <name type="synonym">Helix stagnalis</name>
    <dbReference type="NCBI Taxonomy" id="6523"/>
    <lineage>
        <taxon>Eukaryota</taxon>
        <taxon>Metazoa</taxon>
        <taxon>Spiralia</taxon>
        <taxon>Lophotrochozoa</taxon>
        <taxon>Mollusca</taxon>
        <taxon>Gastropoda</taxon>
        <taxon>Heterobranchia</taxon>
        <taxon>Euthyneura</taxon>
        <taxon>Panpulmonata</taxon>
        <taxon>Hygrophila</taxon>
        <taxon>Lymnaeoidea</taxon>
        <taxon>Lymnaeidae</taxon>
        <taxon>Lymnaea</taxon>
    </lineage>
</organism>
<keyword evidence="5" id="KW-1185">Reference proteome</keyword>
<feature type="region of interest" description="Disordered" evidence="1">
    <location>
        <begin position="513"/>
        <end position="537"/>
    </location>
</feature>
<dbReference type="CDD" id="cd00159">
    <property type="entry name" value="RhoGAP"/>
    <property type="match status" value="1"/>
</dbReference>
<dbReference type="AlphaFoldDB" id="A0AAV2INT8"/>
<dbReference type="PANTHER" id="PTHR45808">
    <property type="entry name" value="RHO GTPASE-ACTIVATING PROTEIN 68F"/>
    <property type="match status" value="1"/>
</dbReference>
<dbReference type="GO" id="GO:0005096">
    <property type="term" value="F:GTPase activator activity"/>
    <property type="evidence" value="ECO:0007669"/>
    <property type="project" value="TreeGrafter"/>
</dbReference>
<feature type="domain" description="Rho-GAP" evidence="3">
    <location>
        <begin position="9"/>
        <end position="201"/>
    </location>
</feature>
<dbReference type="PANTHER" id="PTHR45808:SF2">
    <property type="entry name" value="RHO GTPASE-ACTIVATING PROTEIN 68F"/>
    <property type="match status" value="1"/>
</dbReference>
<gene>
    <name evidence="4" type="ORF">GSLYS_00020679001</name>
</gene>
<dbReference type="EMBL" id="CAXITT010000955">
    <property type="protein sequence ID" value="CAL1547354.1"/>
    <property type="molecule type" value="Genomic_DNA"/>
</dbReference>
<evidence type="ECO:0000259" key="3">
    <source>
        <dbReference type="PROSITE" id="PS50238"/>
    </source>
</evidence>
<evidence type="ECO:0000256" key="2">
    <source>
        <dbReference type="SAM" id="Phobius"/>
    </source>
</evidence>
<sequence length="748" mass="83916">MATISKQLERLPTMFVKECGYIPIVLTNAAAIIEKNLKTKDLFQTQGLPARVNHTLAQLSANRVNRVKNASVHDVIEAMKMFLVRLPEPLLPENICDELIKVSPGDTKANYSTILSDFRQTMPHNFAIIHFMMRLLKKVGEQAEHNGMDVRKLATIFVLDVINPLKIEQPGHDAFLVERMQRLPYLIMVVENMIHYVEIFSEINQIKGAVSPPRASGNQTPIMSLVRHPSSGSVEIHQGDSLASHPIVDKRSLSSHSNLQVHAENTPHEAHRGQKSKNALRERADGPKSERGSVYDAGKTSIASERREMGIQVTRCDSNVKQSPVTRSMAGKHLRRMSKSPSLRAKSATSRKRKSSSNKSEVHLSTEKKPPKSVDKKMILRPKPLSVSHEGKGKRKSRSVNKIYQVEHFGNASFRSQSRESEYSVFQRDEDMTPWNDVASVSDDTSVMAKTIRNPRVLSDETERRAGPEAVQATDNDKPDLSKRIKTPFAKYSHDCHPLSMLDRLRPSRFFEVSDSSHSDTSTTRVTPQPPVRPPNNDRWEAFVSHCFTFRKNKAVQLTPQSTDTGQDEVNCEETKTEPEKTTENEEEDPTPVKGEEDGAHKICRPAASVCTFLSCKKTIFPKERSTAMSGTTVSMNSTPFGSQMGSQVGSQIGSQMSGEDTSQALSRRQHRIKVTVNDIRPSVAAKHRHLLSRVTQFNMPPQPTVHADRVLGEWLVDIVLVFITLLCTCLVFYIHQYNKPSNGWNSD</sequence>
<dbReference type="Gene3D" id="1.10.555.10">
    <property type="entry name" value="Rho GTPase activation protein"/>
    <property type="match status" value="1"/>
</dbReference>
<dbReference type="SMART" id="SM00324">
    <property type="entry name" value="RhoGAP"/>
    <property type="match status" value="1"/>
</dbReference>
<evidence type="ECO:0000313" key="5">
    <source>
        <dbReference type="Proteomes" id="UP001497497"/>
    </source>
</evidence>
<dbReference type="GO" id="GO:0007264">
    <property type="term" value="P:small GTPase-mediated signal transduction"/>
    <property type="evidence" value="ECO:0007669"/>
    <property type="project" value="TreeGrafter"/>
</dbReference>
<dbReference type="Pfam" id="PF00620">
    <property type="entry name" value="RhoGAP"/>
    <property type="match status" value="1"/>
</dbReference>
<evidence type="ECO:0000256" key="1">
    <source>
        <dbReference type="SAM" id="MobiDB-lite"/>
    </source>
</evidence>
<feature type="compositionally biased region" description="Basic and acidic residues" evidence="1">
    <location>
        <begin position="573"/>
        <end position="584"/>
    </location>
</feature>
<feature type="region of interest" description="Disordered" evidence="1">
    <location>
        <begin position="630"/>
        <end position="658"/>
    </location>
</feature>